<accession>A0A918YIC8</accession>
<dbReference type="EMBL" id="BMVG01000008">
    <property type="protein sequence ID" value="GHE04979.1"/>
    <property type="molecule type" value="Genomic_DNA"/>
</dbReference>
<dbReference type="Proteomes" id="UP000655443">
    <property type="component" value="Unassembled WGS sequence"/>
</dbReference>
<comment type="caution">
    <text evidence="1">The sequence shown here is derived from an EMBL/GenBank/DDBJ whole genome shotgun (WGS) entry which is preliminary data.</text>
</comment>
<keyword evidence="2" id="KW-1185">Reference proteome</keyword>
<reference evidence="1" key="1">
    <citation type="journal article" date="2014" name="Int. J. Syst. Evol. Microbiol.">
        <title>Complete genome sequence of Corynebacterium casei LMG S-19264T (=DSM 44701T), isolated from a smear-ripened cheese.</title>
        <authorList>
            <consortium name="US DOE Joint Genome Institute (JGI-PGF)"/>
            <person name="Walter F."/>
            <person name="Albersmeier A."/>
            <person name="Kalinowski J."/>
            <person name="Ruckert C."/>
        </authorList>
    </citation>
    <scope>NUCLEOTIDE SEQUENCE</scope>
    <source>
        <strain evidence="1">JCM 4714</strain>
    </source>
</reference>
<protein>
    <submittedName>
        <fullName evidence="1">Uncharacterized protein</fullName>
    </submittedName>
</protein>
<proteinExistence type="predicted"/>
<name>A0A918YIC8_9ACTN</name>
<dbReference type="AlphaFoldDB" id="A0A918YIC8"/>
<reference evidence="1" key="2">
    <citation type="submission" date="2020-09" db="EMBL/GenBank/DDBJ databases">
        <authorList>
            <person name="Sun Q."/>
            <person name="Ohkuma M."/>
        </authorList>
    </citation>
    <scope>NUCLEOTIDE SEQUENCE</scope>
    <source>
        <strain evidence="1">JCM 4714</strain>
    </source>
</reference>
<sequence length="69" mass="7453">MGRPANLVRVDGGKALFLGIKVTGDEIIAVLTDLRCRIRLARHVRLTGRAPVLMITDATLWTGGLNDAL</sequence>
<evidence type="ECO:0000313" key="1">
    <source>
        <dbReference type="EMBL" id="GHE04979.1"/>
    </source>
</evidence>
<organism evidence="1 2">
    <name type="scientific">Streptomyces alanosinicus</name>
    <dbReference type="NCBI Taxonomy" id="68171"/>
    <lineage>
        <taxon>Bacteria</taxon>
        <taxon>Bacillati</taxon>
        <taxon>Actinomycetota</taxon>
        <taxon>Actinomycetes</taxon>
        <taxon>Kitasatosporales</taxon>
        <taxon>Streptomycetaceae</taxon>
        <taxon>Streptomyces</taxon>
    </lineage>
</organism>
<gene>
    <name evidence="1" type="ORF">GCM10010339_38760</name>
</gene>
<evidence type="ECO:0000313" key="2">
    <source>
        <dbReference type="Proteomes" id="UP000655443"/>
    </source>
</evidence>